<dbReference type="AlphaFoldDB" id="A0A0E9SHM9"/>
<proteinExistence type="predicted"/>
<dbReference type="EMBL" id="GBXM01067835">
    <property type="protein sequence ID" value="JAH40742.1"/>
    <property type="molecule type" value="Transcribed_RNA"/>
</dbReference>
<name>A0A0E9SHM9_ANGAN</name>
<reference evidence="1" key="2">
    <citation type="journal article" date="2015" name="Fish Shellfish Immunol.">
        <title>Early steps in the European eel (Anguilla anguilla)-Vibrio vulnificus interaction in the gills: Role of the RtxA13 toxin.</title>
        <authorList>
            <person name="Callol A."/>
            <person name="Pajuelo D."/>
            <person name="Ebbesson L."/>
            <person name="Teles M."/>
            <person name="MacKenzie S."/>
            <person name="Amaro C."/>
        </authorList>
    </citation>
    <scope>NUCLEOTIDE SEQUENCE</scope>
</reference>
<evidence type="ECO:0000313" key="1">
    <source>
        <dbReference type="EMBL" id="JAH40742.1"/>
    </source>
</evidence>
<accession>A0A0E9SHM9</accession>
<reference evidence="1" key="1">
    <citation type="submission" date="2014-11" db="EMBL/GenBank/DDBJ databases">
        <authorList>
            <person name="Amaro Gonzalez C."/>
        </authorList>
    </citation>
    <scope>NUCLEOTIDE SEQUENCE</scope>
</reference>
<sequence length="59" mass="6988">MLSMCRFRLAQSCHLEMVVQPKTNAFLLFKNKKSIFPPGWAMAGKWRPQRSKFRLQPFC</sequence>
<organism evidence="1">
    <name type="scientific">Anguilla anguilla</name>
    <name type="common">European freshwater eel</name>
    <name type="synonym">Muraena anguilla</name>
    <dbReference type="NCBI Taxonomy" id="7936"/>
    <lineage>
        <taxon>Eukaryota</taxon>
        <taxon>Metazoa</taxon>
        <taxon>Chordata</taxon>
        <taxon>Craniata</taxon>
        <taxon>Vertebrata</taxon>
        <taxon>Euteleostomi</taxon>
        <taxon>Actinopterygii</taxon>
        <taxon>Neopterygii</taxon>
        <taxon>Teleostei</taxon>
        <taxon>Anguilliformes</taxon>
        <taxon>Anguillidae</taxon>
        <taxon>Anguilla</taxon>
    </lineage>
</organism>
<protein>
    <submittedName>
        <fullName evidence="1">Uncharacterized protein</fullName>
    </submittedName>
</protein>